<protein>
    <submittedName>
        <fullName evidence="1">Uncharacterized protein</fullName>
    </submittedName>
</protein>
<organism evidence="1 2">
    <name type="scientific">Rangifer tarandus platyrhynchus</name>
    <name type="common">Svalbard reindeer</name>
    <dbReference type="NCBI Taxonomy" id="3082113"/>
    <lineage>
        <taxon>Eukaryota</taxon>
        <taxon>Metazoa</taxon>
        <taxon>Chordata</taxon>
        <taxon>Craniata</taxon>
        <taxon>Vertebrata</taxon>
        <taxon>Euteleostomi</taxon>
        <taxon>Mammalia</taxon>
        <taxon>Eutheria</taxon>
        <taxon>Laurasiatheria</taxon>
        <taxon>Artiodactyla</taxon>
        <taxon>Ruminantia</taxon>
        <taxon>Pecora</taxon>
        <taxon>Cervidae</taxon>
        <taxon>Odocoileinae</taxon>
        <taxon>Rangifer</taxon>
    </lineage>
</organism>
<dbReference type="EMBL" id="OX460343">
    <property type="protein sequence ID" value="CAI9180088.1"/>
    <property type="molecule type" value="Genomic_DNA"/>
</dbReference>
<dbReference type="Proteomes" id="UP001176941">
    <property type="component" value="Chromosome X"/>
</dbReference>
<proteinExistence type="predicted"/>
<name>A0ABN9A2T1_RANTA</name>
<evidence type="ECO:0000313" key="2">
    <source>
        <dbReference type="Proteomes" id="UP001176941"/>
    </source>
</evidence>
<keyword evidence="2" id="KW-1185">Reference proteome</keyword>
<evidence type="ECO:0000313" key="1">
    <source>
        <dbReference type="EMBL" id="CAI9180088.1"/>
    </source>
</evidence>
<accession>A0ABN9A2T1</accession>
<reference evidence="1" key="1">
    <citation type="submission" date="2023-04" db="EMBL/GenBank/DDBJ databases">
        <authorList>
            <consortium name="ELIXIR-Norway"/>
        </authorList>
    </citation>
    <scope>NUCLEOTIDE SEQUENCE [LARGE SCALE GENOMIC DNA]</scope>
</reference>
<gene>
    <name evidence="1" type="ORF">MRATA1EN1_LOCUS29050</name>
</gene>
<sequence>MRSLFFLDSSSDDELPVMFRMGVAPQPRPAAVRSSLASSSVEYYVSKLIGEGRPVPEDEHTLLASCWPEPRHFHLRVIQQAALGHDVTEQKSCPNAGQQASWERDGWEKDFRFGNGSAAQAIASNRLFNPHLRVFERG</sequence>